<dbReference type="PANTHER" id="PTHR13195">
    <property type="entry name" value="PSEUDOURIDINE SYNTHASE-RELATED"/>
    <property type="match status" value="1"/>
</dbReference>
<sequence length="313" mass="35374">MSLTKVYDAPTVFRHLNGIMNIYKPAGMKVKHVKNAVLHNIAKDLNEMKVREPRKLHTPLLEPGGDANPLLRKINSIDLADHILATGPRYQISDIRCALVAGLGIHTSGVLLFGINKGINQSQQVQRNRPVRAYHVTGRLGMATETHFPDARITVRADYRHVHPDRVSALAASMQASHQRKMYELCGVDLQSQAAYEIACKGLLRPADNTQPVIYGIKLIDFQRPDFTLEIHAINECEEYLASLINEVGIELRTVAHCTSIRCIRHGHYGVETSLLRHGWNLRGVVKNMREQRQVLQKHPHLINQDKIELRND</sequence>
<gene>
    <name evidence="4" type="primary">TRUB2</name>
    <name evidence="3" type="ORF">CCAP1982_LOCUS21049</name>
</gene>
<protein>
    <submittedName>
        <fullName evidence="3">(Mediterranean fruit fly) hypothetical protein</fullName>
    </submittedName>
    <submittedName>
        <fullName evidence="4">Putative tRNA pseudouridine synthase 2</fullName>
    </submittedName>
</protein>
<organism evidence="4">
    <name type="scientific">Ceratitis capitata</name>
    <name type="common">Mediterranean fruit fly</name>
    <name type="synonym">Tephritis capitata</name>
    <dbReference type="NCBI Taxonomy" id="7213"/>
    <lineage>
        <taxon>Eukaryota</taxon>
        <taxon>Metazoa</taxon>
        <taxon>Ecdysozoa</taxon>
        <taxon>Arthropoda</taxon>
        <taxon>Hexapoda</taxon>
        <taxon>Insecta</taxon>
        <taxon>Pterygota</taxon>
        <taxon>Neoptera</taxon>
        <taxon>Endopterygota</taxon>
        <taxon>Diptera</taxon>
        <taxon>Brachycera</taxon>
        <taxon>Muscomorpha</taxon>
        <taxon>Tephritoidea</taxon>
        <taxon>Tephritidae</taxon>
        <taxon>Ceratitis</taxon>
        <taxon>Ceratitis</taxon>
    </lineage>
</organism>
<evidence type="ECO:0000256" key="1">
    <source>
        <dbReference type="ARBA" id="ARBA00008999"/>
    </source>
</evidence>
<proteinExistence type="evidence at transcript level"/>
<dbReference type="GO" id="GO:0001522">
    <property type="term" value="P:pseudouridine synthesis"/>
    <property type="evidence" value="ECO:0007669"/>
    <property type="project" value="InterPro"/>
</dbReference>
<evidence type="ECO:0000313" key="4">
    <source>
        <dbReference type="EMBL" id="JAB84883.1"/>
    </source>
</evidence>
<dbReference type="GeneID" id="101455943"/>
<comment type="similarity">
    <text evidence="1">Belongs to the pseudouridine synthase TruB family.</text>
</comment>
<accession>W8AJL0</accession>
<dbReference type="KEGG" id="ccat:101455943"/>
<dbReference type="InterPro" id="IPR020103">
    <property type="entry name" value="PsdUridine_synth_cat_dom_sf"/>
</dbReference>
<reference evidence="4" key="1">
    <citation type="submission" date="2013-07" db="EMBL/GenBank/DDBJ databases">
        <authorList>
            <person name="Geib S."/>
        </authorList>
    </citation>
    <scope>NUCLEOTIDE SEQUENCE</scope>
</reference>
<dbReference type="GO" id="GO:0003723">
    <property type="term" value="F:RNA binding"/>
    <property type="evidence" value="ECO:0007669"/>
    <property type="project" value="InterPro"/>
</dbReference>
<evidence type="ECO:0000259" key="2">
    <source>
        <dbReference type="Pfam" id="PF01509"/>
    </source>
</evidence>
<keyword evidence="5" id="KW-1185">Reference proteome</keyword>
<dbReference type="InterPro" id="IPR002501">
    <property type="entry name" value="PsdUridine_synth_N"/>
</dbReference>
<name>W8AJL0_CERCA</name>
<dbReference type="AlphaFoldDB" id="W8AJL0"/>
<dbReference type="Proteomes" id="UP000606786">
    <property type="component" value="Unassembled WGS sequence"/>
</dbReference>
<dbReference type="GO" id="GO:0009982">
    <property type="term" value="F:pseudouridine synthase activity"/>
    <property type="evidence" value="ECO:0007669"/>
    <property type="project" value="InterPro"/>
</dbReference>
<dbReference type="SUPFAM" id="SSF55120">
    <property type="entry name" value="Pseudouridine synthase"/>
    <property type="match status" value="1"/>
</dbReference>
<dbReference type="InterPro" id="IPR039048">
    <property type="entry name" value="Trub2"/>
</dbReference>
<dbReference type="PANTHER" id="PTHR13195:SF0">
    <property type="entry name" value="PSEUDOURIDYLATE SYNTHASE TRUB2, MITOCHONDRIAL"/>
    <property type="match status" value="1"/>
</dbReference>
<dbReference type="Gene3D" id="3.30.2350.10">
    <property type="entry name" value="Pseudouridine synthase"/>
    <property type="match status" value="1"/>
</dbReference>
<dbReference type="EMBL" id="CAJHJT010000056">
    <property type="protein sequence ID" value="CAD7012956.1"/>
    <property type="molecule type" value="Genomic_DNA"/>
</dbReference>
<evidence type="ECO:0000313" key="5">
    <source>
        <dbReference type="Proteomes" id="UP000606786"/>
    </source>
</evidence>
<dbReference type="GO" id="GO:0006396">
    <property type="term" value="P:RNA processing"/>
    <property type="evidence" value="ECO:0007669"/>
    <property type="project" value="InterPro"/>
</dbReference>
<dbReference type="OrthoDB" id="9995526at2759"/>
<dbReference type="EMBL" id="GAMC01021672">
    <property type="protein sequence ID" value="JAB84883.1"/>
    <property type="molecule type" value="mRNA"/>
</dbReference>
<reference evidence="3" key="3">
    <citation type="submission" date="2020-11" db="EMBL/GenBank/DDBJ databases">
        <authorList>
            <person name="Whitehead M."/>
        </authorList>
    </citation>
    <scope>NUCLEOTIDE SEQUENCE</scope>
    <source>
        <strain evidence="3">EGII</strain>
    </source>
</reference>
<feature type="domain" description="Pseudouridine synthase II N-terminal" evidence="2">
    <location>
        <begin position="107"/>
        <end position="233"/>
    </location>
</feature>
<evidence type="ECO:0000313" key="3">
    <source>
        <dbReference type="EMBL" id="CAD7012956.1"/>
    </source>
</evidence>
<dbReference type="Pfam" id="PF01509">
    <property type="entry name" value="TruB_N"/>
    <property type="match status" value="1"/>
</dbReference>
<reference evidence="4" key="2">
    <citation type="journal article" date="2014" name="BMC Genomics">
        <title>A genomic perspective to assessing quality of mass-reared SIT flies used in Mediterranean fruit fly (Ceratitis capitata) eradication in California.</title>
        <authorList>
            <person name="Calla B."/>
            <person name="Hall B."/>
            <person name="Hou S."/>
            <person name="Geib S.M."/>
        </authorList>
    </citation>
    <scope>NUCLEOTIDE SEQUENCE</scope>
</reference>